<accession>A0A559KA29</accession>
<dbReference type="GO" id="GO:0005524">
    <property type="term" value="F:ATP binding"/>
    <property type="evidence" value="ECO:0007669"/>
    <property type="project" value="UniProtKB-KW"/>
</dbReference>
<evidence type="ECO:0000313" key="5">
    <source>
        <dbReference type="EMBL" id="TVY08998.1"/>
    </source>
</evidence>
<dbReference type="SUPFAM" id="SSF52540">
    <property type="entry name" value="P-loop containing nucleoside triphosphate hydrolases"/>
    <property type="match status" value="1"/>
</dbReference>
<gene>
    <name evidence="5" type="ORF">FPZ49_16075</name>
</gene>
<evidence type="ECO:0000256" key="3">
    <source>
        <dbReference type="ARBA" id="ARBA00022840"/>
    </source>
</evidence>
<evidence type="ECO:0000313" key="6">
    <source>
        <dbReference type="Proteomes" id="UP000317036"/>
    </source>
</evidence>
<comment type="caution">
    <text evidence="5">The sequence shown here is derived from an EMBL/GenBank/DDBJ whole genome shotgun (WGS) entry which is preliminary data.</text>
</comment>
<dbReference type="Proteomes" id="UP000317036">
    <property type="component" value="Unassembled WGS sequence"/>
</dbReference>
<organism evidence="5 6">
    <name type="scientific">Paenibacillus cremeus</name>
    <dbReference type="NCBI Taxonomy" id="2163881"/>
    <lineage>
        <taxon>Bacteria</taxon>
        <taxon>Bacillati</taxon>
        <taxon>Bacillota</taxon>
        <taxon>Bacilli</taxon>
        <taxon>Bacillales</taxon>
        <taxon>Paenibacillaceae</taxon>
        <taxon>Paenibacillus</taxon>
    </lineage>
</organism>
<dbReference type="SMART" id="SM00382">
    <property type="entry name" value="AAA"/>
    <property type="match status" value="1"/>
</dbReference>
<dbReference type="AlphaFoldDB" id="A0A559KA29"/>
<dbReference type="RefSeq" id="WP_144848434.1">
    <property type="nucleotide sequence ID" value="NZ_VNJI01000018.1"/>
</dbReference>
<dbReference type="PROSITE" id="PS50893">
    <property type="entry name" value="ABC_TRANSPORTER_2"/>
    <property type="match status" value="1"/>
</dbReference>
<dbReference type="Gene3D" id="3.40.50.300">
    <property type="entry name" value="P-loop containing nucleotide triphosphate hydrolases"/>
    <property type="match status" value="1"/>
</dbReference>
<keyword evidence="2" id="KW-0547">Nucleotide-binding</keyword>
<keyword evidence="3 5" id="KW-0067">ATP-binding</keyword>
<dbReference type="InterPro" id="IPR003439">
    <property type="entry name" value="ABC_transporter-like_ATP-bd"/>
</dbReference>
<dbReference type="GO" id="GO:0016887">
    <property type="term" value="F:ATP hydrolysis activity"/>
    <property type="evidence" value="ECO:0007669"/>
    <property type="project" value="InterPro"/>
</dbReference>
<keyword evidence="1" id="KW-0813">Transport</keyword>
<evidence type="ECO:0000259" key="4">
    <source>
        <dbReference type="PROSITE" id="PS50893"/>
    </source>
</evidence>
<dbReference type="InterPro" id="IPR050763">
    <property type="entry name" value="ABC_transporter_ATP-binding"/>
</dbReference>
<dbReference type="Pfam" id="PF00005">
    <property type="entry name" value="ABC_tran"/>
    <property type="match status" value="1"/>
</dbReference>
<feature type="domain" description="ABC transporter" evidence="4">
    <location>
        <begin position="24"/>
        <end position="257"/>
    </location>
</feature>
<evidence type="ECO:0000256" key="2">
    <source>
        <dbReference type="ARBA" id="ARBA00022741"/>
    </source>
</evidence>
<dbReference type="EMBL" id="VNJI01000018">
    <property type="protein sequence ID" value="TVY08998.1"/>
    <property type="molecule type" value="Genomic_DNA"/>
</dbReference>
<dbReference type="OrthoDB" id="9804819at2"/>
<dbReference type="PANTHER" id="PTHR42711">
    <property type="entry name" value="ABC TRANSPORTER ATP-BINDING PROTEIN"/>
    <property type="match status" value="1"/>
</dbReference>
<evidence type="ECO:0000256" key="1">
    <source>
        <dbReference type="ARBA" id="ARBA00022448"/>
    </source>
</evidence>
<dbReference type="InterPro" id="IPR003593">
    <property type="entry name" value="AAA+_ATPase"/>
</dbReference>
<dbReference type="PANTHER" id="PTHR42711:SF4">
    <property type="entry name" value="ABC TRANSPORTER RELATED"/>
    <property type="match status" value="1"/>
</dbReference>
<dbReference type="InterPro" id="IPR027417">
    <property type="entry name" value="P-loop_NTPase"/>
</dbReference>
<proteinExistence type="predicted"/>
<keyword evidence="6" id="KW-1185">Reference proteome</keyword>
<name>A0A559KA29_9BACL</name>
<reference evidence="5 6" key="1">
    <citation type="submission" date="2019-07" db="EMBL/GenBank/DDBJ databases">
        <authorList>
            <person name="Kim J."/>
        </authorList>
    </citation>
    <scope>NUCLEOTIDE SEQUENCE [LARGE SCALE GENOMIC DNA]</scope>
    <source>
        <strain evidence="5 6">JC52</strain>
    </source>
</reference>
<protein>
    <submittedName>
        <fullName evidence="5">ATP-binding cassette domain-containing protein</fullName>
    </submittedName>
</protein>
<sequence length="331" mass="37767">MKAIGVKGLTKRFAVKRKEEGLLGSMRALVRPRYSEKIAVHGIDLEVERGETLAFLGPNGAGKSTTIKMLTGILHPTDGHAEVLGYCPWKERSRLAYRIGSVFGQKSQLWYHLPPIDSFELMSRIYELKRSDYLARRKELVRSFELEPYLNTPVRKLSLGERMRCEVAAAMLHRPQILFLDEPTIGLDVVVKQKIRELILQMNREEGTTVFLTSHDAGDIEQLCRRAVVINYGQAIFDDTVEAMKRELLTDKMIRLQLLEPGQPFRFAGAKVLEQTDRVLQLSVDTKRASMEEVLAHLVQHYRVSDITIEDPPMERIITHIYERPQEGGAS</sequence>